<dbReference type="Gene3D" id="3.30.420.40">
    <property type="match status" value="2"/>
</dbReference>
<dbReference type="PANTHER" id="PTHR14187:SF5">
    <property type="entry name" value="HEAT SHOCK 70 KDA PROTEIN 12A"/>
    <property type="match status" value="1"/>
</dbReference>
<accession>A0A9W4SRN8</accession>
<evidence type="ECO:0000313" key="1">
    <source>
        <dbReference type="EMBL" id="CAI2178421.1"/>
    </source>
</evidence>
<comment type="caution">
    <text evidence="1">The sequence shown here is derived from an EMBL/GenBank/DDBJ whole genome shotgun (WGS) entry which is preliminary data.</text>
</comment>
<organism evidence="1 2">
    <name type="scientific">Funneliformis geosporum</name>
    <dbReference type="NCBI Taxonomy" id="1117311"/>
    <lineage>
        <taxon>Eukaryota</taxon>
        <taxon>Fungi</taxon>
        <taxon>Fungi incertae sedis</taxon>
        <taxon>Mucoromycota</taxon>
        <taxon>Glomeromycotina</taxon>
        <taxon>Glomeromycetes</taxon>
        <taxon>Glomerales</taxon>
        <taxon>Glomeraceae</taxon>
        <taxon>Funneliformis</taxon>
    </lineage>
</organism>
<reference evidence="1" key="1">
    <citation type="submission" date="2022-08" db="EMBL/GenBank/DDBJ databases">
        <authorList>
            <person name="Kallberg Y."/>
            <person name="Tangrot J."/>
            <person name="Rosling A."/>
        </authorList>
    </citation>
    <scope>NUCLEOTIDE SEQUENCE</scope>
    <source>
        <strain evidence="1">Wild A</strain>
    </source>
</reference>
<dbReference type="OrthoDB" id="2963168at2759"/>
<proteinExistence type="predicted"/>
<dbReference type="PANTHER" id="PTHR14187">
    <property type="entry name" value="ALPHA KINASE/ELONGATION FACTOR 2 KINASE"/>
    <property type="match status" value="1"/>
</dbReference>
<protein>
    <submittedName>
        <fullName evidence="1">4095_t:CDS:1</fullName>
    </submittedName>
</protein>
<dbReference type="EMBL" id="CAMKVN010001849">
    <property type="protein sequence ID" value="CAI2178421.1"/>
    <property type="molecule type" value="Genomic_DNA"/>
</dbReference>
<dbReference type="Gene3D" id="3.90.640.10">
    <property type="entry name" value="Actin, Chain A, domain 4"/>
    <property type="match status" value="1"/>
</dbReference>
<name>A0A9W4SRN8_9GLOM</name>
<dbReference type="Proteomes" id="UP001153678">
    <property type="component" value="Unassembled WGS sequence"/>
</dbReference>
<dbReference type="AlphaFoldDB" id="A0A9W4SRN8"/>
<keyword evidence="2" id="KW-1185">Reference proteome</keyword>
<dbReference type="SUPFAM" id="SSF53067">
    <property type="entry name" value="Actin-like ATPase domain"/>
    <property type="match status" value="2"/>
</dbReference>
<dbReference type="CDD" id="cd10229">
    <property type="entry name" value="ASKHA_NBD_HSP70_HSPA12"/>
    <property type="match status" value="1"/>
</dbReference>
<gene>
    <name evidence="1" type="ORF">FWILDA_LOCUS8577</name>
</gene>
<evidence type="ECO:0000313" key="2">
    <source>
        <dbReference type="Proteomes" id="UP001153678"/>
    </source>
</evidence>
<dbReference type="InterPro" id="IPR043129">
    <property type="entry name" value="ATPase_NBD"/>
</dbReference>
<sequence length="560" mass="64236">MSEEFNDIRIVLAIDFGTTYSGYAYAHVASPDRILVKDDWDGVEGRLKLPTVIKYKENSYDSIELWGYRALARRPSKKEKANPKSSKPVERFKLHLSKSLKEKPFLPDNLNYKKVITDYLNKLCESIKETLSLVFPEVDLHSNVLIVLTVPAEFVDNEIIIMRECAFNAGFLKEKSSNNLRFTTEPEAAAIDCLNSIVKEQNNLNPGDSFMIVDCGGDTVNITTRELLEDDKLTERTVRGGDYCGSTFVDQEFLKFIGKKTGPFAIEQMKEHHYDQLQYIVQEFCRLAKYKFTGEETGFEPFELDFDEIPVIKQYIKGEEREKLEISYWFIEIDFEEVKEMFDPVIERIINLIKGQLDQIENDCSAMFLVGGFSESKYLQARIKSEFLEVFPSISAPILPITAVLKGAVLYGLRESTVATRKLTQTYGTDIVRRWQPNDPFSPNGYVSAFETLAKLGDLVTENYKVIKKFQPFSLLQREISFNMYATKKENAKYCNDDGVTLLRAWVIELPENENFDDITIVFTLTFNVEIIATAVNQNTEETVDLKLDAVLIWGTFREV</sequence>